<dbReference type="SUPFAM" id="SSF55608">
    <property type="entry name" value="Homing endonucleases"/>
    <property type="match status" value="1"/>
</dbReference>
<protein>
    <recommendedName>
        <fullName evidence="1">Homing endonuclease LAGLIDADG domain-containing protein</fullName>
    </recommendedName>
</protein>
<sequence>MVRVRKNSETKIGWSVEAIFSITLHHRDLATLNLIQQYFGGIGTITKAGKNTLHYRVVSAEKLTNVIIPHFVKYPLITQKGADFILFKQVVDLINQKKNI</sequence>
<dbReference type="GO" id="GO:0005739">
    <property type="term" value="C:mitochondrion"/>
    <property type="evidence" value="ECO:0007669"/>
    <property type="project" value="UniProtKB-ARBA"/>
</dbReference>
<accession>A0A482DQT0</accession>
<dbReference type="InterPro" id="IPR051289">
    <property type="entry name" value="LAGLIDADG_Endonuclease"/>
</dbReference>
<name>A0A482DQT0_9PEZI</name>
<geneLocation type="mitochondrion" evidence="2"/>
<dbReference type="InterPro" id="IPR027434">
    <property type="entry name" value="Homing_endonucl"/>
</dbReference>
<reference evidence="2" key="1">
    <citation type="submission" date="2019-02" db="EMBL/GenBank/DDBJ databases">
        <authorList>
            <person name="Fang M.L."/>
            <person name="Zhang Y."/>
        </authorList>
    </citation>
    <scope>NUCLEOTIDE SEQUENCE</scope>
    <source>
        <strain evidence="2">YMF1.01838</strain>
    </source>
</reference>
<dbReference type="PANTHER" id="PTHR36181:SF4">
    <property type="entry name" value="LAGLIDADG ENDONUCLEASE"/>
    <property type="match status" value="1"/>
</dbReference>
<dbReference type="InterPro" id="IPR004860">
    <property type="entry name" value="LAGLIDADG_dom"/>
</dbReference>
<dbReference type="PANTHER" id="PTHR36181">
    <property type="entry name" value="INTRON-ENCODED ENDONUCLEASE AI3-RELATED"/>
    <property type="match status" value="1"/>
</dbReference>
<keyword evidence="2" id="KW-0496">Mitochondrion</keyword>
<dbReference type="EMBL" id="MK550697">
    <property type="protein sequence ID" value="QBM09665.1"/>
    <property type="molecule type" value="Genomic_DNA"/>
</dbReference>
<evidence type="ECO:0000313" key="2">
    <source>
        <dbReference type="EMBL" id="QBM09665.1"/>
    </source>
</evidence>
<organism evidence="2">
    <name type="scientific">Dactylella sp</name>
    <dbReference type="NCBI Taxonomy" id="1814903"/>
    <lineage>
        <taxon>Eukaryota</taxon>
        <taxon>Fungi</taxon>
        <taxon>Dikarya</taxon>
        <taxon>Ascomycota</taxon>
        <taxon>Pezizomycotina</taxon>
        <taxon>Orbiliomycetes</taxon>
        <taxon>Orbiliales</taxon>
        <taxon>Orbiliaceae</taxon>
        <taxon>Dactylella</taxon>
    </lineage>
</organism>
<dbReference type="AlphaFoldDB" id="A0A482DQT0"/>
<dbReference type="Gene3D" id="3.10.28.10">
    <property type="entry name" value="Homing endonucleases"/>
    <property type="match status" value="1"/>
</dbReference>
<feature type="domain" description="Homing endonuclease LAGLIDADG" evidence="1">
    <location>
        <begin position="2"/>
        <end position="91"/>
    </location>
</feature>
<evidence type="ECO:0000259" key="1">
    <source>
        <dbReference type="Pfam" id="PF00961"/>
    </source>
</evidence>
<dbReference type="GO" id="GO:0004519">
    <property type="term" value="F:endonuclease activity"/>
    <property type="evidence" value="ECO:0007669"/>
    <property type="project" value="InterPro"/>
</dbReference>
<proteinExistence type="predicted"/>
<gene>
    <name evidence="2" type="primary">orf100</name>
</gene>
<dbReference type="Pfam" id="PF00961">
    <property type="entry name" value="LAGLIDADG_1"/>
    <property type="match status" value="1"/>
</dbReference>